<proteinExistence type="predicted"/>
<dbReference type="EMBL" id="KL596768">
    <property type="protein sequence ID" value="KER25725.1"/>
    <property type="molecule type" value="Genomic_DNA"/>
</dbReference>
<sequence>MYCLDHKASSGESHILVKETTQKVDENSWIAHDRFRPSWGSSDRCSPRVSLNLMFYLNPNWTVFEKYTHQKREIQLTKKYLKKNQSLYGDQMCSLERKSSLTQPRSDDCTLIGNQVFSIVTQPGQLLGRRSMIRTHQSHLSSVNTFASSDVRTHMHPTCVVVKLSPRMSDARGSNLGTAIGYVLLMSYNKSETRVQPPHVPVGTIFEISQYIFVKETTNKVAENTSTAHERFRSSWGEMKIYCDISNIVPTQT</sequence>
<organism evidence="1 2">
    <name type="scientific">Opisthorchis viverrini</name>
    <name type="common">Southeast Asian liver fluke</name>
    <dbReference type="NCBI Taxonomy" id="6198"/>
    <lineage>
        <taxon>Eukaryota</taxon>
        <taxon>Metazoa</taxon>
        <taxon>Spiralia</taxon>
        <taxon>Lophotrochozoa</taxon>
        <taxon>Platyhelminthes</taxon>
        <taxon>Trematoda</taxon>
        <taxon>Digenea</taxon>
        <taxon>Opisthorchiida</taxon>
        <taxon>Opisthorchiata</taxon>
        <taxon>Opisthorchiidae</taxon>
        <taxon>Opisthorchis</taxon>
    </lineage>
</organism>
<dbReference type="GeneID" id="20321074"/>
<evidence type="ECO:0000313" key="1">
    <source>
        <dbReference type="EMBL" id="KER25725.1"/>
    </source>
</evidence>
<accession>A0A074ZQW5</accession>
<dbReference type="OrthoDB" id="6282232at2759"/>
<evidence type="ECO:0000313" key="2">
    <source>
        <dbReference type="Proteomes" id="UP000054324"/>
    </source>
</evidence>
<reference evidence="1 2" key="1">
    <citation type="submission" date="2013-11" db="EMBL/GenBank/DDBJ databases">
        <title>Opisthorchis viverrini - life in the bile duct.</title>
        <authorList>
            <person name="Young N.D."/>
            <person name="Nagarajan N."/>
            <person name="Lin S.J."/>
            <person name="Korhonen P.K."/>
            <person name="Jex A.R."/>
            <person name="Hall R.S."/>
            <person name="Safavi-Hemami H."/>
            <person name="Kaewkong W."/>
            <person name="Bertrand D."/>
            <person name="Gao S."/>
            <person name="Seet Q."/>
            <person name="Wongkham S."/>
            <person name="Teh B.T."/>
            <person name="Wongkham C."/>
            <person name="Intapan P.M."/>
            <person name="Maleewong W."/>
            <person name="Yang X."/>
            <person name="Hu M."/>
            <person name="Wang Z."/>
            <person name="Hofmann A."/>
            <person name="Sternberg P.W."/>
            <person name="Tan P."/>
            <person name="Wang J."/>
            <person name="Gasser R.B."/>
        </authorList>
    </citation>
    <scope>NUCLEOTIDE SEQUENCE [LARGE SCALE GENOMIC DNA]</scope>
</reference>
<dbReference type="RefSeq" id="XP_009170547.1">
    <property type="nucleotide sequence ID" value="XM_009172283.1"/>
</dbReference>
<dbReference type="KEGG" id="ovi:T265_06895"/>
<dbReference type="Proteomes" id="UP000054324">
    <property type="component" value="Unassembled WGS sequence"/>
</dbReference>
<dbReference type="AlphaFoldDB" id="A0A074ZQW5"/>
<name>A0A074ZQW5_OPIVI</name>
<keyword evidence="2" id="KW-1185">Reference proteome</keyword>
<gene>
    <name evidence="1" type="ORF">T265_06895</name>
</gene>
<dbReference type="CTD" id="20321074"/>
<protein>
    <submittedName>
        <fullName evidence="1">Uncharacterized protein</fullName>
    </submittedName>
</protein>